<evidence type="ECO:0000313" key="26">
    <source>
        <dbReference type="Proteomes" id="UP000234323"/>
    </source>
</evidence>
<comment type="catalytic activity">
    <reaction evidence="21">
        <text>[(1-&gt;4)-N-acetyl-beta-D-glucosaminyl](n) + n H2O = chitosan + n acetate</text>
        <dbReference type="Rhea" id="RHEA:10464"/>
        <dbReference type="Rhea" id="RHEA-COMP:9593"/>
        <dbReference type="Rhea" id="RHEA-COMP:9597"/>
        <dbReference type="ChEBI" id="CHEBI:15377"/>
        <dbReference type="ChEBI" id="CHEBI:17029"/>
        <dbReference type="ChEBI" id="CHEBI:30089"/>
        <dbReference type="ChEBI" id="CHEBI:57704"/>
        <dbReference type="EC" id="3.5.1.41"/>
    </reaction>
    <physiologicalReaction direction="left-to-right" evidence="21">
        <dbReference type="Rhea" id="RHEA:10465"/>
    </physiologicalReaction>
</comment>
<dbReference type="GO" id="GO:0004099">
    <property type="term" value="F:chitin deacetylase activity"/>
    <property type="evidence" value="ECO:0007669"/>
    <property type="project" value="UniProtKB-EC"/>
</dbReference>
<dbReference type="EC" id="3.5.1.41" evidence="20"/>
<evidence type="ECO:0000256" key="13">
    <source>
        <dbReference type="ARBA" id="ARBA00023136"/>
    </source>
</evidence>
<dbReference type="VEuPathDB" id="FungiDB:RhiirFUN_017938"/>
<feature type="region of interest" description="Disordered" evidence="22">
    <location>
        <begin position="23"/>
        <end position="49"/>
    </location>
</feature>
<dbReference type="PROSITE" id="PS51677">
    <property type="entry name" value="NODB"/>
    <property type="match status" value="1"/>
</dbReference>
<dbReference type="InterPro" id="IPR050248">
    <property type="entry name" value="Polysacc_deacetylase_ArnD"/>
</dbReference>
<reference evidence="25 26" key="1">
    <citation type="submission" date="2015-10" db="EMBL/GenBank/DDBJ databases">
        <title>Genome analyses suggest a sexual origin of heterokaryosis in a supposedly ancient asexual fungus.</title>
        <authorList>
            <person name="Ropars J."/>
            <person name="Sedzielewska K."/>
            <person name="Noel J."/>
            <person name="Charron P."/>
            <person name="Farinelli L."/>
            <person name="Marton T."/>
            <person name="Kruger M."/>
            <person name="Pelin A."/>
            <person name="Brachmann A."/>
            <person name="Corradi N."/>
        </authorList>
    </citation>
    <scope>NUCLEOTIDE SEQUENCE [LARGE SCALE GENOMIC DNA]</scope>
    <source>
        <strain evidence="25 26">A4</strain>
    </source>
</reference>
<evidence type="ECO:0000256" key="14">
    <source>
        <dbReference type="ARBA" id="ARBA00023180"/>
    </source>
</evidence>
<dbReference type="GO" id="GO:0046872">
    <property type="term" value="F:metal ion binding"/>
    <property type="evidence" value="ECO:0007669"/>
    <property type="project" value="UniProtKB-KW"/>
</dbReference>
<evidence type="ECO:0000256" key="6">
    <source>
        <dbReference type="ARBA" id="ARBA00022512"/>
    </source>
</evidence>
<evidence type="ECO:0000256" key="23">
    <source>
        <dbReference type="SAM" id="SignalP"/>
    </source>
</evidence>
<keyword evidence="6" id="KW-0134">Cell wall</keyword>
<gene>
    <name evidence="25" type="ORF">RhiirA4_397051</name>
</gene>
<dbReference type="SUPFAM" id="SSF88713">
    <property type="entry name" value="Glycoside hydrolase/deacetylase"/>
    <property type="match status" value="1"/>
</dbReference>
<comment type="caution">
    <text evidence="25">The sequence shown here is derived from an EMBL/GenBank/DDBJ whole genome shotgun (WGS) entry which is preliminary data.</text>
</comment>
<evidence type="ECO:0000313" key="25">
    <source>
        <dbReference type="EMBL" id="PKY42162.1"/>
    </source>
</evidence>
<keyword evidence="9" id="KW-0479">Metal-binding</keyword>
<evidence type="ECO:0000256" key="2">
    <source>
        <dbReference type="ARBA" id="ARBA00004191"/>
    </source>
</evidence>
<keyword evidence="10 23" id="KW-0732">Signal</keyword>
<comment type="cofactor">
    <cofactor evidence="1">
        <name>Co(2+)</name>
        <dbReference type="ChEBI" id="CHEBI:48828"/>
    </cofactor>
</comment>
<evidence type="ECO:0000256" key="16">
    <source>
        <dbReference type="ARBA" id="ARBA00023285"/>
    </source>
</evidence>
<dbReference type="FunFam" id="3.20.20.370:FF:000004">
    <property type="entry name" value="Related to Chitin deacetylase"/>
    <property type="match status" value="1"/>
</dbReference>
<dbReference type="GO" id="GO:0098552">
    <property type="term" value="C:side of membrane"/>
    <property type="evidence" value="ECO:0007669"/>
    <property type="project" value="UniProtKB-KW"/>
</dbReference>
<protein>
    <recommendedName>
        <fullName evidence="20">chitin deacetylase</fullName>
        <ecNumber evidence="20">3.5.1.41</ecNumber>
    </recommendedName>
</protein>
<evidence type="ECO:0000256" key="15">
    <source>
        <dbReference type="ARBA" id="ARBA00023277"/>
    </source>
</evidence>
<organism evidence="25 26">
    <name type="scientific">Rhizophagus irregularis</name>
    <dbReference type="NCBI Taxonomy" id="588596"/>
    <lineage>
        <taxon>Eukaryota</taxon>
        <taxon>Fungi</taxon>
        <taxon>Fungi incertae sedis</taxon>
        <taxon>Mucoromycota</taxon>
        <taxon>Glomeromycotina</taxon>
        <taxon>Glomeromycetes</taxon>
        <taxon>Glomerales</taxon>
        <taxon>Glomeraceae</taxon>
        <taxon>Rhizophagus</taxon>
    </lineage>
</organism>
<evidence type="ECO:0000256" key="4">
    <source>
        <dbReference type="ARBA" id="ARBA00010973"/>
    </source>
</evidence>
<keyword evidence="5" id="KW-1003">Cell membrane</keyword>
<dbReference type="GO" id="GO:0009272">
    <property type="term" value="P:fungal-type cell wall biogenesis"/>
    <property type="evidence" value="ECO:0007669"/>
    <property type="project" value="UniProtKB-ARBA"/>
</dbReference>
<feature type="compositionally biased region" description="Polar residues" evidence="22">
    <location>
        <begin position="324"/>
        <end position="336"/>
    </location>
</feature>
<dbReference type="GO" id="GO:0000272">
    <property type="term" value="P:polysaccharide catabolic process"/>
    <property type="evidence" value="ECO:0007669"/>
    <property type="project" value="UniProtKB-KW"/>
</dbReference>
<dbReference type="Gene3D" id="3.20.20.370">
    <property type="entry name" value="Glycoside hydrolase/deacetylase"/>
    <property type="match status" value="1"/>
</dbReference>
<dbReference type="GO" id="GO:0006032">
    <property type="term" value="P:chitin catabolic process"/>
    <property type="evidence" value="ECO:0007669"/>
    <property type="project" value="UniProtKB-KW"/>
</dbReference>
<evidence type="ECO:0000256" key="5">
    <source>
        <dbReference type="ARBA" id="ARBA00022475"/>
    </source>
</evidence>
<dbReference type="VEuPathDB" id="FungiDB:FUN_000546"/>
<dbReference type="InterPro" id="IPR002509">
    <property type="entry name" value="NODB_dom"/>
</dbReference>
<evidence type="ECO:0000259" key="24">
    <source>
        <dbReference type="PROSITE" id="PS51677"/>
    </source>
</evidence>
<dbReference type="CDD" id="cd10952">
    <property type="entry name" value="CE4_MrCDA_like"/>
    <property type="match status" value="1"/>
</dbReference>
<keyword evidence="15" id="KW-0119">Carbohydrate metabolism</keyword>
<keyword evidence="13" id="KW-0472">Membrane</keyword>
<feature type="region of interest" description="Disordered" evidence="22">
    <location>
        <begin position="323"/>
        <end position="345"/>
    </location>
</feature>
<evidence type="ECO:0000256" key="8">
    <source>
        <dbReference type="ARBA" id="ARBA00022622"/>
    </source>
</evidence>
<evidence type="ECO:0000256" key="18">
    <source>
        <dbReference type="ARBA" id="ARBA00023316"/>
    </source>
</evidence>
<keyword evidence="14" id="KW-0325">Glycoprotein</keyword>
<evidence type="ECO:0000256" key="1">
    <source>
        <dbReference type="ARBA" id="ARBA00001941"/>
    </source>
</evidence>
<keyword evidence="17" id="KW-0449">Lipoprotein</keyword>
<comment type="subcellular location">
    <subcellularLocation>
        <location evidence="3">Cell membrane</location>
        <topology evidence="3">Lipid-anchor</topology>
        <topology evidence="3">GPI-anchor</topology>
    </subcellularLocation>
    <subcellularLocation>
        <location evidence="2">Secreted</location>
        <location evidence="2">Cell wall</location>
    </subcellularLocation>
</comment>
<dbReference type="Proteomes" id="UP000234323">
    <property type="component" value="Unassembled WGS sequence"/>
</dbReference>
<evidence type="ECO:0000256" key="3">
    <source>
        <dbReference type="ARBA" id="ARBA00004609"/>
    </source>
</evidence>
<evidence type="ECO:0000256" key="21">
    <source>
        <dbReference type="ARBA" id="ARBA00048494"/>
    </source>
</evidence>
<name>A0A2I1G6B9_9GLOM</name>
<feature type="signal peptide" evidence="23">
    <location>
        <begin position="1"/>
        <end position="19"/>
    </location>
</feature>
<keyword evidence="19" id="KW-0624">Polysaccharide degradation</keyword>
<evidence type="ECO:0000256" key="10">
    <source>
        <dbReference type="ARBA" id="ARBA00022729"/>
    </source>
</evidence>
<keyword evidence="16" id="KW-0170">Cobalt</keyword>
<dbReference type="InterPro" id="IPR011330">
    <property type="entry name" value="Glyco_hydro/deAcase_b/a-brl"/>
</dbReference>
<evidence type="ECO:0000256" key="7">
    <source>
        <dbReference type="ARBA" id="ARBA00022525"/>
    </source>
</evidence>
<comment type="similarity">
    <text evidence="4">Belongs to the polysaccharide deacetylase family.</text>
</comment>
<dbReference type="GO" id="GO:0071555">
    <property type="term" value="P:cell wall organization"/>
    <property type="evidence" value="ECO:0007669"/>
    <property type="project" value="UniProtKB-KW"/>
</dbReference>
<evidence type="ECO:0000256" key="19">
    <source>
        <dbReference type="ARBA" id="ARBA00023326"/>
    </source>
</evidence>
<dbReference type="PANTHER" id="PTHR10587:SF133">
    <property type="entry name" value="CHITIN DEACETYLASE 1-RELATED"/>
    <property type="match status" value="1"/>
</dbReference>
<keyword evidence="8" id="KW-0336">GPI-anchor</keyword>
<evidence type="ECO:0000256" key="9">
    <source>
        <dbReference type="ARBA" id="ARBA00022723"/>
    </source>
</evidence>
<feature type="chain" id="PRO_5014128107" description="chitin deacetylase" evidence="23">
    <location>
        <begin position="20"/>
        <end position="371"/>
    </location>
</feature>
<proteinExistence type="inferred from homology"/>
<evidence type="ECO:0000256" key="22">
    <source>
        <dbReference type="SAM" id="MobiDB-lite"/>
    </source>
</evidence>
<evidence type="ECO:0000256" key="17">
    <source>
        <dbReference type="ARBA" id="ARBA00023288"/>
    </source>
</evidence>
<keyword evidence="26" id="KW-1185">Reference proteome</keyword>
<dbReference type="PANTHER" id="PTHR10587">
    <property type="entry name" value="GLYCOSYL TRANSFERASE-RELATED"/>
    <property type="match status" value="1"/>
</dbReference>
<feature type="domain" description="NodB homology" evidence="24">
    <location>
        <begin position="115"/>
        <end position="305"/>
    </location>
</feature>
<dbReference type="OrthoDB" id="407355at2759"/>
<keyword evidence="7" id="KW-0964">Secreted</keyword>
<sequence>MKIFPIITIALATFCVVKASPQAASPSSPAAPPPISINDYPPADKIPDTNSPQVQAWLKEIDLSKVPNLPISNGGKINTQQAQCGPPTVIQPDQGSWTCQKFTAEDDVAFCPNVGDWGLTYDDGPSESTPKLLNKLNEHKIKATFFVVGSRVINNPQILKSAFDSGHNIAVHTWSHPALTSLPNEAIVAELKWTMKAIKDVVGVTPLYMRPPYGDTDNRVRAVARAVGLKTVLWVPEFDSNDWTLTSNPPKTVDFVLNTFETWMQTFPKLKTGFIVLEHDLYPQTVDAAVQIIDRAVKVPNLKIMTVPQCIGDNNPYLELVGKNGNSTTNKGSTPGKSLPPSVSASPSSPIIPFTVGSIIAVLFSSLLNLN</sequence>
<accession>A0A2I1G6B9</accession>
<evidence type="ECO:0000256" key="11">
    <source>
        <dbReference type="ARBA" id="ARBA00022801"/>
    </source>
</evidence>
<dbReference type="Pfam" id="PF01522">
    <property type="entry name" value="Polysacc_deac_1"/>
    <property type="match status" value="1"/>
</dbReference>
<dbReference type="AlphaFoldDB" id="A0A2I1G6B9"/>
<keyword evidence="11 25" id="KW-0378">Hydrolase</keyword>
<evidence type="ECO:0000256" key="20">
    <source>
        <dbReference type="ARBA" id="ARBA00024056"/>
    </source>
</evidence>
<keyword evidence="12" id="KW-0146">Chitin degradation</keyword>
<dbReference type="VEuPathDB" id="FungiDB:RhiirA1_406291"/>
<dbReference type="GO" id="GO:0005886">
    <property type="term" value="C:plasma membrane"/>
    <property type="evidence" value="ECO:0007669"/>
    <property type="project" value="UniProtKB-SubCell"/>
</dbReference>
<keyword evidence="18" id="KW-0961">Cell wall biogenesis/degradation</keyword>
<dbReference type="EMBL" id="LLXI01000183">
    <property type="protein sequence ID" value="PKY42162.1"/>
    <property type="molecule type" value="Genomic_DNA"/>
</dbReference>
<evidence type="ECO:0000256" key="12">
    <source>
        <dbReference type="ARBA" id="ARBA00023024"/>
    </source>
</evidence>